<comment type="caution">
    <text evidence="2">The sequence shown here is derived from an EMBL/GenBank/DDBJ whole genome shotgun (WGS) entry which is preliminary data.</text>
</comment>
<keyword evidence="3" id="KW-1185">Reference proteome</keyword>
<keyword evidence="1" id="KW-0812">Transmembrane</keyword>
<dbReference type="EMBL" id="BMAW01118207">
    <property type="protein sequence ID" value="GFT78553.1"/>
    <property type="molecule type" value="Genomic_DNA"/>
</dbReference>
<organism evidence="2 3">
    <name type="scientific">Nephila pilipes</name>
    <name type="common">Giant wood spider</name>
    <name type="synonym">Nephila maculata</name>
    <dbReference type="NCBI Taxonomy" id="299642"/>
    <lineage>
        <taxon>Eukaryota</taxon>
        <taxon>Metazoa</taxon>
        <taxon>Ecdysozoa</taxon>
        <taxon>Arthropoda</taxon>
        <taxon>Chelicerata</taxon>
        <taxon>Arachnida</taxon>
        <taxon>Araneae</taxon>
        <taxon>Araneomorphae</taxon>
        <taxon>Entelegynae</taxon>
        <taxon>Araneoidea</taxon>
        <taxon>Nephilidae</taxon>
        <taxon>Nephila</taxon>
    </lineage>
</organism>
<name>A0A8X6U451_NEPPI</name>
<keyword evidence="1" id="KW-0472">Membrane</keyword>
<feature type="transmembrane region" description="Helical" evidence="1">
    <location>
        <begin position="21"/>
        <end position="37"/>
    </location>
</feature>
<sequence length="285" mass="32421">MEEQKAKFFRYHGTRLMYPMMLYYFYVIRVIIYWSHIKLSNSDIANGLSLCSINHYWALVSMETKVALVTNESQRDTNGNFMPYASLQGPTSVPSTFSQGMAPRPSISSIVTTTAPSTSSQEMASRPFTSLQVNRPRQRIVQRRMPVTIPSTKPNGLYPHRALNIAEGDNLLSLASLTIRDRPAEARNVQLVQPDVPAPQRGDIAMFLQCGQSGAQPPIQRQLVLRCCICCHNSFEDDIPVDAARFVTPLCRRCRQQEFTYPINRCQVKRRHSDSDEDTDEEKKE</sequence>
<protein>
    <submittedName>
        <fullName evidence="2">Uncharacterized protein</fullName>
    </submittedName>
</protein>
<dbReference type="AlphaFoldDB" id="A0A8X6U451"/>
<proteinExistence type="predicted"/>
<evidence type="ECO:0000313" key="3">
    <source>
        <dbReference type="Proteomes" id="UP000887013"/>
    </source>
</evidence>
<keyword evidence="1" id="KW-1133">Transmembrane helix</keyword>
<accession>A0A8X6U451</accession>
<evidence type="ECO:0000313" key="2">
    <source>
        <dbReference type="EMBL" id="GFT78553.1"/>
    </source>
</evidence>
<gene>
    <name evidence="2" type="ORF">NPIL_165131</name>
</gene>
<evidence type="ECO:0000256" key="1">
    <source>
        <dbReference type="SAM" id="Phobius"/>
    </source>
</evidence>
<reference evidence="2" key="1">
    <citation type="submission" date="2020-08" db="EMBL/GenBank/DDBJ databases">
        <title>Multicomponent nature underlies the extraordinary mechanical properties of spider dragline silk.</title>
        <authorList>
            <person name="Kono N."/>
            <person name="Nakamura H."/>
            <person name="Mori M."/>
            <person name="Yoshida Y."/>
            <person name="Ohtoshi R."/>
            <person name="Malay A.D."/>
            <person name="Moran D.A.P."/>
            <person name="Tomita M."/>
            <person name="Numata K."/>
            <person name="Arakawa K."/>
        </authorList>
    </citation>
    <scope>NUCLEOTIDE SEQUENCE</scope>
</reference>
<dbReference type="Proteomes" id="UP000887013">
    <property type="component" value="Unassembled WGS sequence"/>
</dbReference>